<comment type="caution">
    <text evidence="8">The sequence shown here is derived from an EMBL/GenBank/DDBJ whole genome shotgun (WGS) entry which is preliminary data.</text>
</comment>
<dbReference type="InterPro" id="IPR047817">
    <property type="entry name" value="ABC2_TM_bact-type"/>
</dbReference>
<keyword evidence="2 6" id="KW-0812">Transmembrane</keyword>
<gene>
    <name evidence="8" type="ORF">E1283_03200</name>
</gene>
<feature type="transmembrane region" description="Helical" evidence="6">
    <location>
        <begin position="139"/>
        <end position="163"/>
    </location>
</feature>
<dbReference type="PANTHER" id="PTHR43229">
    <property type="entry name" value="NODULATION PROTEIN J"/>
    <property type="match status" value="1"/>
</dbReference>
<comment type="subcellular location">
    <subcellularLocation>
        <location evidence="6">Cell membrane</location>
        <topology evidence="6">Multi-pass membrane protein</topology>
    </subcellularLocation>
    <subcellularLocation>
        <location evidence="1">Membrane</location>
        <topology evidence="1">Multi-pass membrane protein</topology>
    </subcellularLocation>
</comment>
<evidence type="ECO:0000313" key="9">
    <source>
        <dbReference type="Proteomes" id="UP000295345"/>
    </source>
</evidence>
<feature type="domain" description="ABC transmembrane type-2" evidence="7">
    <location>
        <begin position="24"/>
        <end position="252"/>
    </location>
</feature>
<dbReference type="PIRSF" id="PIRSF006648">
    <property type="entry name" value="DrrB"/>
    <property type="match status" value="1"/>
</dbReference>
<proteinExistence type="inferred from homology"/>
<dbReference type="Pfam" id="PF01061">
    <property type="entry name" value="ABC2_membrane"/>
    <property type="match status" value="1"/>
</dbReference>
<feature type="transmembrane region" description="Helical" evidence="6">
    <location>
        <begin position="103"/>
        <end position="127"/>
    </location>
</feature>
<keyword evidence="5" id="KW-0046">Antibiotic resistance</keyword>
<keyword evidence="3 6" id="KW-1133">Transmembrane helix</keyword>
<protein>
    <recommendedName>
        <fullName evidence="6">Transport permease protein</fullName>
    </recommendedName>
</protein>
<dbReference type="Proteomes" id="UP000295345">
    <property type="component" value="Unassembled WGS sequence"/>
</dbReference>
<dbReference type="GO" id="GO:0140359">
    <property type="term" value="F:ABC-type transporter activity"/>
    <property type="evidence" value="ECO:0007669"/>
    <property type="project" value="InterPro"/>
</dbReference>
<dbReference type="OrthoDB" id="8988363at2"/>
<sequence>MPALLRHSLVLAGRSLTKSARNPGALVNGVVTPTLFLLLFVYLFGGSVAGSTDAYLDYLFPGIVVMGAGLSGLLSSGLSINIDMRKGVFDRFRSLPIARSAPLLGSLLADLVRYVVAVALLFGIGYLMGFRVQSDPGSALAAVALALAFGFCLSWVTVLLGVLVRDENAVMGFAFLAVIPLMLGTSLAAPVDTLPGWLGTWANVNPVSHAMDAARALLTGTPVGDSVTWTLGWSAAILAVFCPLAVAAYGRRR</sequence>
<evidence type="ECO:0000256" key="2">
    <source>
        <dbReference type="ARBA" id="ARBA00022692"/>
    </source>
</evidence>
<dbReference type="EMBL" id="SMKI01000020">
    <property type="protein sequence ID" value="TDC79227.1"/>
    <property type="molecule type" value="Genomic_DNA"/>
</dbReference>
<name>A0A4R4TMN0_9ACTN</name>
<dbReference type="PANTHER" id="PTHR43229:SF2">
    <property type="entry name" value="NODULATION PROTEIN J"/>
    <property type="match status" value="1"/>
</dbReference>
<comment type="similarity">
    <text evidence="6">Belongs to the ABC-2 integral membrane protein family.</text>
</comment>
<keyword evidence="6" id="KW-1003">Cell membrane</keyword>
<reference evidence="8 9" key="1">
    <citation type="submission" date="2019-03" db="EMBL/GenBank/DDBJ databases">
        <title>Draft genome sequences of novel Actinobacteria.</title>
        <authorList>
            <person name="Sahin N."/>
            <person name="Ay H."/>
            <person name="Saygin H."/>
        </authorList>
    </citation>
    <scope>NUCLEOTIDE SEQUENCE [LARGE SCALE GENOMIC DNA]</scope>
    <source>
        <strain evidence="8 9">DSM 41900</strain>
    </source>
</reference>
<feature type="transmembrane region" description="Helical" evidence="6">
    <location>
        <begin position="58"/>
        <end position="82"/>
    </location>
</feature>
<feature type="transmembrane region" description="Helical" evidence="6">
    <location>
        <begin position="25"/>
        <end position="46"/>
    </location>
</feature>
<keyword evidence="4 6" id="KW-0472">Membrane</keyword>
<evidence type="ECO:0000313" key="8">
    <source>
        <dbReference type="EMBL" id="TDC79227.1"/>
    </source>
</evidence>
<dbReference type="InterPro" id="IPR013525">
    <property type="entry name" value="ABC2_TM"/>
</dbReference>
<evidence type="ECO:0000256" key="6">
    <source>
        <dbReference type="RuleBase" id="RU361157"/>
    </source>
</evidence>
<evidence type="ECO:0000256" key="4">
    <source>
        <dbReference type="ARBA" id="ARBA00023136"/>
    </source>
</evidence>
<feature type="transmembrane region" description="Helical" evidence="6">
    <location>
        <begin position="231"/>
        <end position="250"/>
    </location>
</feature>
<accession>A0A4R4TMN0</accession>
<evidence type="ECO:0000256" key="1">
    <source>
        <dbReference type="ARBA" id="ARBA00004141"/>
    </source>
</evidence>
<dbReference type="InterPro" id="IPR000412">
    <property type="entry name" value="ABC_2_transport"/>
</dbReference>
<dbReference type="AlphaFoldDB" id="A0A4R4TMN0"/>
<keyword evidence="9" id="KW-1185">Reference proteome</keyword>
<dbReference type="PROSITE" id="PS51012">
    <property type="entry name" value="ABC_TM2"/>
    <property type="match status" value="1"/>
</dbReference>
<evidence type="ECO:0000256" key="3">
    <source>
        <dbReference type="ARBA" id="ARBA00022989"/>
    </source>
</evidence>
<keyword evidence="6" id="KW-0813">Transport</keyword>
<dbReference type="GO" id="GO:0043190">
    <property type="term" value="C:ATP-binding cassette (ABC) transporter complex"/>
    <property type="evidence" value="ECO:0007669"/>
    <property type="project" value="InterPro"/>
</dbReference>
<organism evidence="8 9">
    <name type="scientific">Streptomyces hainanensis</name>
    <dbReference type="NCBI Taxonomy" id="402648"/>
    <lineage>
        <taxon>Bacteria</taxon>
        <taxon>Bacillati</taxon>
        <taxon>Actinomycetota</taxon>
        <taxon>Actinomycetes</taxon>
        <taxon>Kitasatosporales</taxon>
        <taxon>Streptomycetaceae</taxon>
        <taxon>Streptomyces</taxon>
    </lineage>
</organism>
<dbReference type="InterPro" id="IPR051784">
    <property type="entry name" value="Nod_factor_ABC_transporter"/>
</dbReference>
<evidence type="ECO:0000256" key="5">
    <source>
        <dbReference type="ARBA" id="ARBA00023251"/>
    </source>
</evidence>
<dbReference type="GO" id="GO:0046677">
    <property type="term" value="P:response to antibiotic"/>
    <property type="evidence" value="ECO:0007669"/>
    <property type="project" value="UniProtKB-KW"/>
</dbReference>
<feature type="transmembrane region" description="Helical" evidence="6">
    <location>
        <begin position="170"/>
        <end position="191"/>
    </location>
</feature>
<evidence type="ECO:0000259" key="7">
    <source>
        <dbReference type="PROSITE" id="PS51012"/>
    </source>
</evidence>